<name>A0A179IN66_CORDF</name>
<dbReference type="OrthoDB" id="4867227at2759"/>
<organism evidence="2 3">
    <name type="scientific">Cordyceps confragosa</name>
    <name type="common">Lecanicillium lecanii</name>
    <dbReference type="NCBI Taxonomy" id="2714763"/>
    <lineage>
        <taxon>Eukaryota</taxon>
        <taxon>Fungi</taxon>
        <taxon>Dikarya</taxon>
        <taxon>Ascomycota</taxon>
        <taxon>Pezizomycotina</taxon>
        <taxon>Sordariomycetes</taxon>
        <taxon>Hypocreomycetidae</taxon>
        <taxon>Hypocreales</taxon>
        <taxon>Cordycipitaceae</taxon>
        <taxon>Akanthomyces</taxon>
    </lineage>
</organism>
<reference evidence="2 3" key="1">
    <citation type="submission" date="2016-03" db="EMBL/GenBank/DDBJ databases">
        <title>Fine-scale spatial genetic structure of a fungal parasite of coffee scale insects.</title>
        <authorList>
            <person name="Jackson D."/>
            <person name="Zemenick K.A."/>
            <person name="Malloure B."/>
            <person name="Quandt C.A."/>
            <person name="James T.Y."/>
        </authorList>
    </citation>
    <scope>NUCLEOTIDE SEQUENCE [LARGE SCALE GENOMIC DNA]</scope>
    <source>
        <strain evidence="2 3">UM487</strain>
    </source>
</reference>
<protein>
    <submittedName>
        <fullName evidence="2">Uncharacterized protein</fullName>
    </submittedName>
</protein>
<dbReference type="OMA" id="YERRCDS"/>
<evidence type="ECO:0000313" key="2">
    <source>
        <dbReference type="EMBL" id="OAR03140.1"/>
    </source>
</evidence>
<dbReference type="EMBL" id="LUKN01000314">
    <property type="protein sequence ID" value="OAR03140.1"/>
    <property type="molecule type" value="Genomic_DNA"/>
</dbReference>
<comment type="caution">
    <text evidence="2">The sequence shown here is derived from an EMBL/GenBank/DDBJ whole genome shotgun (WGS) entry which is preliminary data.</text>
</comment>
<keyword evidence="3" id="KW-1185">Reference proteome</keyword>
<evidence type="ECO:0000256" key="1">
    <source>
        <dbReference type="SAM" id="SignalP"/>
    </source>
</evidence>
<evidence type="ECO:0000313" key="3">
    <source>
        <dbReference type="Proteomes" id="UP000243081"/>
    </source>
</evidence>
<feature type="chain" id="PRO_5008104665" evidence="1">
    <location>
        <begin position="21"/>
        <end position="117"/>
    </location>
</feature>
<dbReference type="Proteomes" id="UP000243081">
    <property type="component" value="Unassembled WGS sequence"/>
</dbReference>
<feature type="signal peptide" evidence="1">
    <location>
        <begin position="1"/>
        <end position="20"/>
    </location>
</feature>
<keyword evidence="1" id="KW-0732">Signal</keyword>
<sequence>MRSTVAIGLLLTSWCSAVAADDSNVRGTVFTEANGGGKSLQIRSSNCIRLRKPLLDSIHSINVTLFQECSLYYERRCDSDVKHITFYDDEQNIQDPEIEAVKCIDVDASCNRAEKEL</sequence>
<proteinExistence type="predicted"/>
<dbReference type="AlphaFoldDB" id="A0A179IN66"/>
<gene>
    <name evidence="2" type="ORF">LLEC1_05847</name>
</gene>
<accession>A0A179IN66</accession>